<feature type="region of interest" description="Disordered" evidence="7">
    <location>
        <begin position="138"/>
        <end position="174"/>
    </location>
</feature>
<evidence type="ECO:0000256" key="6">
    <source>
        <dbReference type="ARBA" id="ARBA00023242"/>
    </source>
</evidence>
<comment type="subcellular location">
    <subcellularLocation>
        <location evidence="1">Nucleus</location>
    </subcellularLocation>
</comment>
<dbReference type="SMART" id="SM00066">
    <property type="entry name" value="GAL4"/>
    <property type="match status" value="1"/>
</dbReference>
<dbReference type="GO" id="GO:0008270">
    <property type="term" value="F:zinc ion binding"/>
    <property type="evidence" value="ECO:0007669"/>
    <property type="project" value="InterPro"/>
</dbReference>
<dbReference type="GO" id="GO:0005634">
    <property type="term" value="C:nucleus"/>
    <property type="evidence" value="ECO:0007669"/>
    <property type="project" value="UniProtKB-SubCell"/>
</dbReference>
<keyword evidence="6" id="KW-0539">Nucleus</keyword>
<evidence type="ECO:0000313" key="10">
    <source>
        <dbReference type="Proteomes" id="UP000465221"/>
    </source>
</evidence>
<evidence type="ECO:0000256" key="4">
    <source>
        <dbReference type="ARBA" id="ARBA00023125"/>
    </source>
</evidence>
<evidence type="ECO:0000256" key="7">
    <source>
        <dbReference type="SAM" id="MobiDB-lite"/>
    </source>
</evidence>
<keyword evidence="2" id="KW-0479">Metal-binding</keyword>
<keyword evidence="4" id="KW-0238">DNA-binding</keyword>
<evidence type="ECO:0000256" key="3">
    <source>
        <dbReference type="ARBA" id="ARBA00023015"/>
    </source>
</evidence>
<accession>A0A8H3NH51</accession>
<dbReference type="InterPro" id="IPR036864">
    <property type="entry name" value="Zn2-C6_fun-type_DNA-bd_sf"/>
</dbReference>
<dbReference type="GO" id="GO:0003677">
    <property type="term" value="F:DNA binding"/>
    <property type="evidence" value="ECO:0007669"/>
    <property type="project" value="UniProtKB-KW"/>
</dbReference>
<dbReference type="EMBL" id="BLKC01000013">
    <property type="protein sequence ID" value="GFF29556.1"/>
    <property type="molecule type" value="Genomic_DNA"/>
</dbReference>
<dbReference type="InterPro" id="IPR050815">
    <property type="entry name" value="TF_fung"/>
</dbReference>
<evidence type="ECO:0000256" key="5">
    <source>
        <dbReference type="ARBA" id="ARBA00023163"/>
    </source>
</evidence>
<dbReference type="InterPro" id="IPR001138">
    <property type="entry name" value="Zn2Cys6_DnaBD"/>
</dbReference>
<organism evidence="9 10">
    <name type="scientific">Aspergillus udagawae</name>
    <dbReference type="NCBI Taxonomy" id="91492"/>
    <lineage>
        <taxon>Eukaryota</taxon>
        <taxon>Fungi</taxon>
        <taxon>Dikarya</taxon>
        <taxon>Ascomycota</taxon>
        <taxon>Pezizomycotina</taxon>
        <taxon>Eurotiomycetes</taxon>
        <taxon>Eurotiomycetidae</taxon>
        <taxon>Eurotiales</taxon>
        <taxon>Aspergillaceae</taxon>
        <taxon>Aspergillus</taxon>
        <taxon>Aspergillus subgen. Fumigati</taxon>
    </lineage>
</organism>
<dbReference type="GO" id="GO:0000981">
    <property type="term" value="F:DNA-binding transcription factor activity, RNA polymerase II-specific"/>
    <property type="evidence" value="ECO:0007669"/>
    <property type="project" value="InterPro"/>
</dbReference>
<dbReference type="Pfam" id="PF00172">
    <property type="entry name" value="Zn_clus"/>
    <property type="match status" value="1"/>
</dbReference>
<dbReference type="AlphaFoldDB" id="A0A8H3NH51"/>
<evidence type="ECO:0000313" key="9">
    <source>
        <dbReference type="EMBL" id="GFF29556.1"/>
    </source>
</evidence>
<protein>
    <recommendedName>
        <fullName evidence="8">Zn(2)-C6 fungal-type domain-containing protein</fullName>
    </recommendedName>
</protein>
<evidence type="ECO:0000256" key="2">
    <source>
        <dbReference type="ARBA" id="ARBA00022723"/>
    </source>
</evidence>
<dbReference type="PANTHER" id="PTHR47338:SF5">
    <property type="entry name" value="ZN(II)2CYS6 TRANSCRIPTION FACTOR (EUROFUNG)"/>
    <property type="match status" value="1"/>
</dbReference>
<dbReference type="PROSITE" id="PS50048">
    <property type="entry name" value="ZN2_CY6_FUNGAL_2"/>
    <property type="match status" value="1"/>
</dbReference>
<dbReference type="Proteomes" id="UP000465221">
    <property type="component" value="Unassembled WGS sequence"/>
</dbReference>
<comment type="caution">
    <text evidence="9">The sequence shown here is derived from an EMBL/GenBank/DDBJ whole genome shotgun (WGS) entry which is preliminary data.</text>
</comment>
<feature type="domain" description="Zn(2)-C6 fungal-type" evidence="8">
    <location>
        <begin position="17"/>
        <end position="47"/>
    </location>
</feature>
<evidence type="ECO:0000259" key="8">
    <source>
        <dbReference type="PROSITE" id="PS50048"/>
    </source>
</evidence>
<evidence type="ECO:0000256" key="1">
    <source>
        <dbReference type="ARBA" id="ARBA00004123"/>
    </source>
</evidence>
<proteinExistence type="predicted"/>
<dbReference type="SUPFAM" id="SSF57701">
    <property type="entry name" value="Zn2/Cys6 DNA-binding domain"/>
    <property type="match status" value="1"/>
</dbReference>
<gene>
    <name evidence="9" type="ORF">IFM46972_02661</name>
</gene>
<dbReference type="PANTHER" id="PTHR47338">
    <property type="entry name" value="ZN(II)2CYS6 TRANSCRIPTION FACTOR (EUROFUNG)-RELATED"/>
    <property type="match status" value="1"/>
</dbReference>
<sequence>MSTSKSKGSKTPRITIACNTCRSRKQKCSGNKPICTKCLESHRQCNWPEQLKRGPAKGYIEALERRLHETEHVLLRLLAHMSDEQLAIAVERDKSPFLRSGKNDAQYWRRYPLRTAPELREWQRDCLAETRVSPLRHTEVSAQSEVEADENSPVASESQQTEQQPVAPYEQATSAHEVGLKSTQVIHGKGIPSSLERIQLQNTQPLHTGTPPGPSLWSEAPSVAFQRQFLW</sequence>
<name>A0A8H3NH51_9EURO</name>
<reference evidence="9 10" key="1">
    <citation type="submission" date="2020-01" db="EMBL/GenBank/DDBJ databases">
        <title>Draft genome sequence of Aspergillus udagawae IFM 46972.</title>
        <authorList>
            <person name="Takahashi H."/>
            <person name="Yaguchi T."/>
        </authorList>
    </citation>
    <scope>NUCLEOTIDE SEQUENCE [LARGE SCALE GENOMIC DNA]</scope>
    <source>
        <strain evidence="9 10">IFM 46972</strain>
    </source>
</reference>
<feature type="compositionally biased region" description="Polar residues" evidence="7">
    <location>
        <begin position="153"/>
        <end position="164"/>
    </location>
</feature>
<keyword evidence="3" id="KW-0805">Transcription regulation</keyword>
<keyword evidence="5" id="KW-0804">Transcription</keyword>
<dbReference type="CDD" id="cd00067">
    <property type="entry name" value="GAL4"/>
    <property type="match status" value="1"/>
</dbReference>
<dbReference type="PROSITE" id="PS00463">
    <property type="entry name" value="ZN2_CY6_FUNGAL_1"/>
    <property type="match status" value="1"/>
</dbReference>
<dbReference type="Gene3D" id="4.10.240.10">
    <property type="entry name" value="Zn(2)-C6 fungal-type DNA-binding domain"/>
    <property type="match status" value="1"/>
</dbReference>